<feature type="transmembrane region" description="Helical" evidence="7">
    <location>
        <begin position="252"/>
        <end position="274"/>
    </location>
</feature>
<dbReference type="Gene3D" id="1.20.1250.20">
    <property type="entry name" value="MFS general substrate transporter like domains"/>
    <property type="match status" value="1"/>
</dbReference>
<evidence type="ECO:0000256" key="1">
    <source>
        <dbReference type="ARBA" id="ARBA00004651"/>
    </source>
</evidence>
<evidence type="ECO:0000256" key="3">
    <source>
        <dbReference type="ARBA" id="ARBA00022692"/>
    </source>
</evidence>
<feature type="region of interest" description="Disordered" evidence="6">
    <location>
        <begin position="421"/>
        <end position="461"/>
    </location>
</feature>
<dbReference type="PRINTS" id="PR01988">
    <property type="entry name" value="EXPORTERBACE"/>
</dbReference>
<dbReference type="PANTHER" id="PTHR23513:SF6">
    <property type="entry name" value="MAJOR FACILITATOR SUPERFAMILY ASSOCIATED DOMAIN-CONTAINING PROTEIN"/>
    <property type="match status" value="1"/>
</dbReference>
<dbReference type="InterPro" id="IPR022324">
    <property type="entry name" value="Bacilysin_exporter_BacE_put"/>
</dbReference>
<reference evidence="9" key="1">
    <citation type="journal article" date="2019" name="Int. J. Syst. Evol. Microbiol.">
        <title>The Global Catalogue of Microorganisms (GCM) 10K type strain sequencing project: providing services to taxonomists for standard genome sequencing and annotation.</title>
        <authorList>
            <consortium name="The Broad Institute Genomics Platform"/>
            <consortium name="The Broad Institute Genome Sequencing Center for Infectious Disease"/>
            <person name="Wu L."/>
            <person name="Ma J."/>
        </authorList>
    </citation>
    <scope>NUCLEOTIDE SEQUENCE [LARGE SCALE GENOMIC DNA]</scope>
    <source>
        <strain evidence="9">JCM 9458</strain>
    </source>
</reference>
<evidence type="ECO:0000256" key="4">
    <source>
        <dbReference type="ARBA" id="ARBA00022989"/>
    </source>
</evidence>
<dbReference type="Pfam" id="PF07690">
    <property type="entry name" value="MFS_1"/>
    <property type="match status" value="1"/>
</dbReference>
<feature type="transmembrane region" description="Helical" evidence="7">
    <location>
        <begin position="169"/>
        <end position="189"/>
    </location>
</feature>
<dbReference type="InterPro" id="IPR036259">
    <property type="entry name" value="MFS_trans_sf"/>
</dbReference>
<proteinExistence type="predicted"/>
<dbReference type="CDD" id="cd06173">
    <property type="entry name" value="MFS_MefA_like"/>
    <property type="match status" value="1"/>
</dbReference>
<dbReference type="RefSeq" id="WP_345731372.1">
    <property type="nucleotide sequence ID" value="NZ_BAAAYN010000041.1"/>
</dbReference>
<evidence type="ECO:0000256" key="6">
    <source>
        <dbReference type="SAM" id="MobiDB-lite"/>
    </source>
</evidence>
<organism evidence="8 9">
    <name type="scientific">Cryptosporangium minutisporangium</name>
    <dbReference type="NCBI Taxonomy" id="113569"/>
    <lineage>
        <taxon>Bacteria</taxon>
        <taxon>Bacillati</taxon>
        <taxon>Actinomycetota</taxon>
        <taxon>Actinomycetes</taxon>
        <taxon>Cryptosporangiales</taxon>
        <taxon>Cryptosporangiaceae</taxon>
        <taxon>Cryptosporangium</taxon>
    </lineage>
</organism>
<dbReference type="Proteomes" id="UP001501676">
    <property type="component" value="Unassembled WGS sequence"/>
</dbReference>
<feature type="transmembrane region" description="Helical" evidence="7">
    <location>
        <begin position="309"/>
        <end position="328"/>
    </location>
</feature>
<keyword evidence="5 7" id="KW-0472">Membrane</keyword>
<accession>A0ABP6T5X3</accession>
<comment type="subcellular location">
    <subcellularLocation>
        <location evidence="1">Cell membrane</location>
        <topology evidence="1">Multi-pass membrane protein</topology>
    </subcellularLocation>
</comment>
<feature type="transmembrane region" description="Helical" evidence="7">
    <location>
        <begin position="12"/>
        <end position="37"/>
    </location>
</feature>
<feature type="transmembrane region" description="Helical" evidence="7">
    <location>
        <begin position="281"/>
        <end position="303"/>
    </location>
</feature>
<evidence type="ECO:0000313" key="8">
    <source>
        <dbReference type="EMBL" id="GAA3393142.1"/>
    </source>
</evidence>
<feature type="compositionally biased region" description="Pro residues" evidence="6">
    <location>
        <begin position="425"/>
        <end position="437"/>
    </location>
</feature>
<keyword evidence="3 7" id="KW-0812">Transmembrane</keyword>
<feature type="transmembrane region" description="Helical" evidence="7">
    <location>
        <begin position="218"/>
        <end position="246"/>
    </location>
</feature>
<keyword evidence="9" id="KW-1185">Reference proteome</keyword>
<name>A0ABP6T5X3_9ACTN</name>
<dbReference type="EMBL" id="BAAAYN010000041">
    <property type="protein sequence ID" value="GAA3393142.1"/>
    <property type="molecule type" value="Genomic_DNA"/>
</dbReference>
<protein>
    <submittedName>
        <fullName evidence="8">MFS transporter</fullName>
    </submittedName>
</protein>
<evidence type="ECO:0000256" key="7">
    <source>
        <dbReference type="SAM" id="Phobius"/>
    </source>
</evidence>
<evidence type="ECO:0000256" key="5">
    <source>
        <dbReference type="ARBA" id="ARBA00023136"/>
    </source>
</evidence>
<feature type="transmembrane region" description="Helical" evidence="7">
    <location>
        <begin position="100"/>
        <end position="125"/>
    </location>
</feature>
<evidence type="ECO:0000256" key="2">
    <source>
        <dbReference type="ARBA" id="ARBA00022475"/>
    </source>
</evidence>
<comment type="caution">
    <text evidence="8">The sequence shown here is derived from an EMBL/GenBank/DDBJ whole genome shotgun (WGS) entry which is preliminary data.</text>
</comment>
<dbReference type="SUPFAM" id="SSF103473">
    <property type="entry name" value="MFS general substrate transporter"/>
    <property type="match status" value="1"/>
</dbReference>
<dbReference type="InterPro" id="IPR011701">
    <property type="entry name" value="MFS"/>
</dbReference>
<feature type="transmembrane region" description="Helical" evidence="7">
    <location>
        <begin position="368"/>
        <end position="388"/>
    </location>
</feature>
<feature type="transmembrane region" description="Helical" evidence="7">
    <location>
        <begin position="75"/>
        <end position="94"/>
    </location>
</feature>
<feature type="transmembrane region" description="Helical" evidence="7">
    <location>
        <begin position="49"/>
        <end position="68"/>
    </location>
</feature>
<feature type="transmembrane region" description="Helical" evidence="7">
    <location>
        <begin position="340"/>
        <end position="362"/>
    </location>
</feature>
<keyword evidence="4 7" id="KW-1133">Transmembrane helix</keyword>
<gene>
    <name evidence="8" type="ORF">GCM10020369_57510</name>
</gene>
<evidence type="ECO:0000313" key="9">
    <source>
        <dbReference type="Proteomes" id="UP001501676"/>
    </source>
</evidence>
<keyword evidence="2" id="KW-1003">Cell membrane</keyword>
<sequence length="461" mass="47025">MGLAALLRRTDFRLLFAGQALSMFGDSAMLLVLAIWVKELTGSNGAAGLTLVFVALPSLIGPLGGWLVDRVRRRPFLVVTNVCSAVAVLPLLAVRSREHVWLIYTVAALYGTLLVLHVAALNALLKAMLPESSLGAANAVLQTVKEALRLVAPLTGAALYTVVGGAGVALLDGLTFLGAAIALGALRVAEPDRSAAQQQSVRAELVAGLTFLWRARPLLHVTVALAIALLVIGIAESVVFAIVEWLGRPPEFVGVVVAVQGIGAVLGGFAATWLIRAAGEVPTVIVGLATFSLGAVVMIAVWLPVVVVGVVLAGFGLPLVLVGFVTTLQRSTSGALMGRVTTAAYLVIGIPQTVSVALGALLVSVLDYRLLLGVMSGGTLLAVAYLLVTGRAAASPADPTASDARLAGNVPGAMSASRAMGWALPPAPAPADEPSPAPTDSSSGSPAELGPDVGDARVGQR</sequence>
<dbReference type="PANTHER" id="PTHR23513">
    <property type="entry name" value="INTEGRAL MEMBRANE EFFLUX PROTEIN-RELATED"/>
    <property type="match status" value="1"/>
</dbReference>